<evidence type="ECO:0000259" key="1">
    <source>
        <dbReference type="PROSITE" id="PS51379"/>
    </source>
</evidence>
<organism evidence="2">
    <name type="scientific">Trepomonas sp. PC1</name>
    <dbReference type="NCBI Taxonomy" id="1076344"/>
    <lineage>
        <taxon>Eukaryota</taxon>
        <taxon>Metamonada</taxon>
        <taxon>Diplomonadida</taxon>
        <taxon>Hexamitidae</taxon>
        <taxon>Hexamitinae</taxon>
        <taxon>Trepomonas</taxon>
    </lineage>
</organism>
<sequence length="71" mass="7758">MKCFVDVSCTGCGLCENSCNYMAIEVCGNKAVVDPQKCSGCGDCLKNCPTDSLSLVAESEWYQLNGQYLWM</sequence>
<name>A0A146KGX9_9EUKA</name>
<feature type="domain" description="4Fe-4S ferredoxin-type" evidence="1">
    <location>
        <begin position="29"/>
        <end position="58"/>
    </location>
</feature>
<proteinExistence type="predicted"/>
<dbReference type="EMBL" id="GDID01002097">
    <property type="protein sequence ID" value="JAP94509.1"/>
    <property type="molecule type" value="Transcribed_RNA"/>
</dbReference>
<dbReference type="AlphaFoldDB" id="A0A146KGX9"/>
<evidence type="ECO:0000313" key="2">
    <source>
        <dbReference type="EMBL" id="JAP94509.1"/>
    </source>
</evidence>
<feature type="domain" description="4Fe-4S ferredoxin-type" evidence="1">
    <location>
        <begin position="1"/>
        <end position="26"/>
    </location>
</feature>
<dbReference type="PROSITE" id="PS51379">
    <property type="entry name" value="4FE4S_FER_2"/>
    <property type="match status" value="2"/>
</dbReference>
<dbReference type="SUPFAM" id="SSF54862">
    <property type="entry name" value="4Fe-4S ferredoxins"/>
    <property type="match status" value="1"/>
</dbReference>
<dbReference type="InterPro" id="IPR017900">
    <property type="entry name" value="4Fe4S_Fe_S_CS"/>
</dbReference>
<protein>
    <submittedName>
        <fullName evidence="2">Nitroreductase</fullName>
    </submittedName>
</protein>
<dbReference type="Gene3D" id="3.30.70.20">
    <property type="match status" value="1"/>
</dbReference>
<dbReference type="InterPro" id="IPR017896">
    <property type="entry name" value="4Fe4S_Fe-S-bd"/>
</dbReference>
<dbReference type="PROSITE" id="PS00198">
    <property type="entry name" value="4FE4S_FER_1"/>
    <property type="match status" value="1"/>
</dbReference>
<accession>A0A146KGX9</accession>
<gene>
    <name evidence="2" type="ORF">TPC1_12813</name>
</gene>
<reference evidence="2" key="1">
    <citation type="submission" date="2015-07" db="EMBL/GenBank/DDBJ databases">
        <title>Adaptation to a free-living lifestyle via gene acquisitions in the diplomonad Trepomonas sp. PC1.</title>
        <authorList>
            <person name="Xu F."/>
            <person name="Jerlstrom-Hultqvist J."/>
            <person name="Kolisko M."/>
            <person name="Simpson A.G.B."/>
            <person name="Roger A.J."/>
            <person name="Svard S.G."/>
            <person name="Andersson J.O."/>
        </authorList>
    </citation>
    <scope>NUCLEOTIDE SEQUENCE</scope>
    <source>
        <strain evidence="2">PC1</strain>
    </source>
</reference>
<dbReference type="Pfam" id="PF12838">
    <property type="entry name" value="Fer4_7"/>
    <property type="match status" value="1"/>
</dbReference>